<feature type="transmembrane region" description="Helical" evidence="10">
    <location>
        <begin position="288"/>
        <end position="307"/>
    </location>
</feature>
<evidence type="ECO:0000256" key="3">
    <source>
        <dbReference type="ARBA" id="ARBA00009045"/>
    </source>
</evidence>
<evidence type="ECO:0000256" key="1">
    <source>
        <dbReference type="ARBA" id="ARBA00000156"/>
    </source>
</evidence>
<keyword evidence="4 10" id="KW-0645">Protease</keyword>
<organism evidence="13 14">
    <name type="scientific">Tetrahymena thermophila (strain SB210)</name>
    <dbReference type="NCBI Taxonomy" id="312017"/>
    <lineage>
        <taxon>Eukaryota</taxon>
        <taxon>Sar</taxon>
        <taxon>Alveolata</taxon>
        <taxon>Ciliophora</taxon>
        <taxon>Intramacronucleata</taxon>
        <taxon>Oligohymenophorea</taxon>
        <taxon>Hymenostomatida</taxon>
        <taxon>Tetrahymenina</taxon>
        <taxon>Tetrahymenidae</taxon>
        <taxon>Tetrahymena</taxon>
    </lineage>
</organism>
<evidence type="ECO:0000256" key="5">
    <source>
        <dbReference type="ARBA" id="ARBA00022692"/>
    </source>
</evidence>
<evidence type="ECO:0000313" key="14">
    <source>
        <dbReference type="Proteomes" id="UP000009168"/>
    </source>
</evidence>
<comment type="subcellular location">
    <subcellularLocation>
        <location evidence="2 10">Membrane</location>
        <topology evidence="2 10">Multi-pass membrane protein</topology>
    </subcellularLocation>
</comment>
<dbReference type="PANTHER" id="PTHR22936">
    <property type="entry name" value="RHOMBOID-RELATED"/>
    <property type="match status" value="1"/>
</dbReference>
<dbReference type="InterPro" id="IPR022764">
    <property type="entry name" value="Peptidase_S54_rhomboid_dom"/>
</dbReference>
<feature type="transmembrane region" description="Helical" evidence="10">
    <location>
        <begin position="218"/>
        <end position="235"/>
    </location>
</feature>
<evidence type="ECO:0000313" key="13">
    <source>
        <dbReference type="EMBL" id="EAS03001.2"/>
    </source>
</evidence>
<feature type="transmembrane region" description="Helical" evidence="10">
    <location>
        <begin position="165"/>
        <end position="181"/>
    </location>
</feature>
<sequence length="324" mass="36779">MSNVRNFRDIETNSNSSNNESRGSFGMGGYNENGKYNPWMKQQPPQQQRAGYSQLDVANQQSSSSSLLGGMNLTWKCFSAINLLLVWVVFLVLKAIAFFTENSFICLLFNSGAQYQPSITYNYEFHRYFVPIYLHGGFPHIISNTFGLFFYAFTLEKQFGFKKFVLLYILSGLGGNLFSGYNQPEQMSVGASSSLFGLFPLMILFLIENQDMNKNQKLFYVVYILIMIFANFFGSSSSPDQGQKKDNQDESDVRIIDTAAHLGGFLTGLCITIIYSQIQHPKSKYFKIGAFALLVLGLGFLLIYNQMNYSITKPTSMERYCAWK</sequence>
<evidence type="ECO:0000256" key="2">
    <source>
        <dbReference type="ARBA" id="ARBA00004141"/>
    </source>
</evidence>
<comment type="similarity">
    <text evidence="3 10">Belongs to the peptidase S54 family.</text>
</comment>
<dbReference type="OMA" id="IDIACIF"/>
<dbReference type="Proteomes" id="UP000009168">
    <property type="component" value="Unassembled WGS sequence"/>
</dbReference>
<accession>I7MLS9</accession>
<dbReference type="Pfam" id="PF01694">
    <property type="entry name" value="Rhomboid"/>
    <property type="match status" value="1"/>
</dbReference>
<keyword evidence="5 10" id="KW-0812">Transmembrane</keyword>
<evidence type="ECO:0000256" key="9">
    <source>
        <dbReference type="ARBA" id="ARBA00023136"/>
    </source>
</evidence>
<dbReference type="HOGENOM" id="CLU_859155_0_0_1"/>
<keyword evidence="14" id="KW-1185">Reference proteome</keyword>
<keyword evidence="9 10" id="KW-0472">Membrane</keyword>
<feature type="transmembrane region" description="Helical" evidence="10">
    <location>
        <begin position="255"/>
        <end position="276"/>
    </location>
</feature>
<dbReference type="STRING" id="312017.I7MLS9"/>
<dbReference type="PANTHER" id="PTHR22936:SF69">
    <property type="entry name" value="RHOMBOID-LIKE PROTEIN"/>
    <property type="match status" value="1"/>
</dbReference>
<evidence type="ECO:0000256" key="4">
    <source>
        <dbReference type="ARBA" id="ARBA00022670"/>
    </source>
</evidence>
<keyword evidence="8 10" id="KW-1133">Transmembrane helix</keyword>
<evidence type="ECO:0000256" key="6">
    <source>
        <dbReference type="ARBA" id="ARBA00022801"/>
    </source>
</evidence>
<dbReference type="EC" id="3.4.21.105" evidence="10"/>
<comment type="catalytic activity">
    <reaction evidence="1 10">
        <text>Cleaves type-1 transmembrane domains using a catalytic dyad composed of serine and histidine that are contributed by different transmembrane domains.</text>
        <dbReference type="EC" id="3.4.21.105"/>
    </reaction>
</comment>
<reference evidence="14" key="1">
    <citation type="journal article" date="2006" name="PLoS Biol.">
        <title>Macronuclear genome sequence of the ciliate Tetrahymena thermophila, a model eukaryote.</title>
        <authorList>
            <person name="Eisen J.A."/>
            <person name="Coyne R.S."/>
            <person name="Wu M."/>
            <person name="Wu D."/>
            <person name="Thiagarajan M."/>
            <person name="Wortman J.R."/>
            <person name="Badger J.H."/>
            <person name="Ren Q."/>
            <person name="Amedeo P."/>
            <person name="Jones K.M."/>
            <person name="Tallon L.J."/>
            <person name="Delcher A.L."/>
            <person name="Salzberg S.L."/>
            <person name="Silva J.C."/>
            <person name="Haas B.J."/>
            <person name="Majoros W.H."/>
            <person name="Farzad M."/>
            <person name="Carlton J.M."/>
            <person name="Smith R.K. Jr."/>
            <person name="Garg J."/>
            <person name="Pearlman R.E."/>
            <person name="Karrer K.M."/>
            <person name="Sun L."/>
            <person name="Manning G."/>
            <person name="Elde N.C."/>
            <person name="Turkewitz A.P."/>
            <person name="Asai D.J."/>
            <person name="Wilkes D.E."/>
            <person name="Wang Y."/>
            <person name="Cai H."/>
            <person name="Collins K."/>
            <person name="Stewart B.A."/>
            <person name="Lee S.R."/>
            <person name="Wilamowska K."/>
            <person name="Weinberg Z."/>
            <person name="Ruzzo W.L."/>
            <person name="Wloga D."/>
            <person name="Gaertig J."/>
            <person name="Frankel J."/>
            <person name="Tsao C.-C."/>
            <person name="Gorovsky M.A."/>
            <person name="Keeling P.J."/>
            <person name="Waller R.F."/>
            <person name="Patron N.J."/>
            <person name="Cherry J.M."/>
            <person name="Stover N.A."/>
            <person name="Krieger C.J."/>
            <person name="del Toro C."/>
            <person name="Ryder H.F."/>
            <person name="Williamson S.C."/>
            <person name="Barbeau R.A."/>
            <person name="Hamilton E.P."/>
            <person name="Orias E."/>
        </authorList>
    </citation>
    <scope>NUCLEOTIDE SEQUENCE [LARGE SCALE GENOMIC DNA]</scope>
    <source>
        <strain evidence="14">SB210</strain>
    </source>
</reference>
<dbReference type="GeneID" id="7840617"/>
<feature type="compositionally biased region" description="Basic and acidic residues" evidence="11">
    <location>
        <begin position="1"/>
        <end position="11"/>
    </location>
</feature>
<dbReference type="InterPro" id="IPR035952">
    <property type="entry name" value="Rhomboid-like_sf"/>
</dbReference>
<dbReference type="OrthoDB" id="312200at2759"/>
<comment type="function">
    <text evidence="10">Serine protease involved in intramembrane proteolysis.</text>
</comment>
<dbReference type="RefSeq" id="XP_001023246.2">
    <property type="nucleotide sequence ID" value="XM_001023246.3"/>
</dbReference>
<dbReference type="SUPFAM" id="SSF144091">
    <property type="entry name" value="Rhomboid-like"/>
    <property type="match status" value="1"/>
</dbReference>
<feature type="domain" description="Peptidase S54 rhomboid" evidence="12">
    <location>
        <begin position="124"/>
        <end position="277"/>
    </location>
</feature>
<dbReference type="AlphaFoldDB" id="I7MLS9"/>
<keyword evidence="6 10" id="KW-0378">Hydrolase</keyword>
<feature type="transmembrane region" description="Helical" evidence="10">
    <location>
        <begin position="187"/>
        <end position="206"/>
    </location>
</feature>
<keyword evidence="7 10" id="KW-0720">Serine protease</keyword>
<dbReference type="Gene3D" id="1.20.1540.10">
    <property type="entry name" value="Rhomboid-like"/>
    <property type="match status" value="1"/>
</dbReference>
<name>I7MLS9_TETTS</name>
<feature type="region of interest" description="Disordered" evidence="11">
    <location>
        <begin position="1"/>
        <end position="27"/>
    </location>
</feature>
<dbReference type="KEGG" id="tet:TTHERM_00494620"/>
<gene>
    <name evidence="13" type="ORF">TTHERM_00494620</name>
</gene>
<proteinExistence type="inferred from homology"/>
<dbReference type="GO" id="GO:0006508">
    <property type="term" value="P:proteolysis"/>
    <property type="evidence" value="ECO:0007669"/>
    <property type="project" value="UniProtKB-KW"/>
</dbReference>
<evidence type="ECO:0000256" key="10">
    <source>
        <dbReference type="RuleBase" id="RU362115"/>
    </source>
</evidence>
<dbReference type="GO" id="GO:0016020">
    <property type="term" value="C:membrane"/>
    <property type="evidence" value="ECO:0007669"/>
    <property type="project" value="UniProtKB-SubCell"/>
</dbReference>
<evidence type="ECO:0000259" key="12">
    <source>
        <dbReference type="Pfam" id="PF01694"/>
    </source>
</evidence>
<dbReference type="eggNOG" id="KOG2289">
    <property type="taxonomic scope" value="Eukaryota"/>
</dbReference>
<feature type="transmembrane region" description="Helical" evidence="10">
    <location>
        <begin position="132"/>
        <end position="153"/>
    </location>
</feature>
<dbReference type="InParanoid" id="I7MLS9"/>
<protein>
    <recommendedName>
        <fullName evidence="10">Rhomboid-like protease</fullName>
        <ecNumber evidence="10">3.4.21.105</ecNumber>
    </recommendedName>
</protein>
<evidence type="ECO:0000256" key="11">
    <source>
        <dbReference type="SAM" id="MobiDB-lite"/>
    </source>
</evidence>
<dbReference type="InterPro" id="IPR002610">
    <property type="entry name" value="Peptidase_S54_rhomboid-like"/>
</dbReference>
<evidence type="ECO:0000256" key="7">
    <source>
        <dbReference type="ARBA" id="ARBA00022825"/>
    </source>
</evidence>
<dbReference type="GO" id="GO:0004252">
    <property type="term" value="F:serine-type endopeptidase activity"/>
    <property type="evidence" value="ECO:0007669"/>
    <property type="project" value="InterPro"/>
</dbReference>
<feature type="transmembrane region" description="Helical" evidence="10">
    <location>
        <begin position="80"/>
        <end position="99"/>
    </location>
</feature>
<evidence type="ECO:0000256" key="8">
    <source>
        <dbReference type="ARBA" id="ARBA00022989"/>
    </source>
</evidence>
<dbReference type="EMBL" id="GG662512">
    <property type="protein sequence ID" value="EAS03001.2"/>
    <property type="molecule type" value="Genomic_DNA"/>
</dbReference>